<dbReference type="OrthoDB" id="6780387at2759"/>
<sequence>MYFLRSNKPDIRDDGACEVDMSEILNSDVIKSAFSEAIRTAMSEVVAKMKDLHDEVVMLRESNVELINLLTNKGAMHNIAHPNNPIGHSKTSVNCNAEETKHPAVGNKNKNESSQKTSNYKKEKPEQK</sequence>
<dbReference type="AlphaFoldDB" id="A0A9P0NWC4"/>
<keyword evidence="3" id="KW-1185">Reference proteome</keyword>
<evidence type="ECO:0000313" key="2">
    <source>
        <dbReference type="EMBL" id="CAH1959168.1"/>
    </source>
</evidence>
<organism evidence="2 3">
    <name type="scientific">Acanthoscelides obtectus</name>
    <name type="common">Bean weevil</name>
    <name type="synonym">Bruchus obtectus</name>
    <dbReference type="NCBI Taxonomy" id="200917"/>
    <lineage>
        <taxon>Eukaryota</taxon>
        <taxon>Metazoa</taxon>
        <taxon>Ecdysozoa</taxon>
        <taxon>Arthropoda</taxon>
        <taxon>Hexapoda</taxon>
        <taxon>Insecta</taxon>
        <taxon>Pterygota</taxon>
        <taxon>Neoptera</taxon>
        <taxon>Endopterygota</taxon>
        <taxon>Coleoptera</taxon>
        <taxon>Polyphaga</taxon>
        <taxon>Cucujiformia</taxon>
        <taxon>Chrysomeloidea</taxon>
        <taxon>Chrysomelidae</taxon>
        <taxon>Bruchinae</taxon>
        <taxon>Bruchini</taxon>
        <taxon>Acanthoscelides</taxon>
    </lineage>
</organism>
<dbReference type="Proteomes" id="UP001152888">
    <property type="component" value="Unassembled WGS sequence"/>
</dbReference>
<reference evidence="2" key="1">
    <citation type="submission" date="2022-03" db="EMBL/GenBank/DDBJ databases">
        <authorList>
            <person name="Sayadi A."/>
        </authorList>
    </citation>
    <scope>NUCLEOTIDE SEQUENCE</scope>
</reference>
<comment type="caution">
    <text evidence="2">The sequence shown here is derived from an EMBL/GenBank/DDBJ whole genome shotgun (WGS) entry which is preliminary data.</text>
</comment>
<evidence type="ECO:0000256" key="1">
    <source>
        <dbReference type="SAM" id="MobiDB-lite"/>
    </source>
</evidence>
<feature type="region of interest" description="Disordered" evidence="1">
    <location>
        <begin position="80"/>
        <end position="128"/>
    </location>
</feature>
<accession>A0A9P0NWC4</accession>
<gene>
    <name evidence="2" type="ORF">ACAOBT_LOCUS3042</name>
</gene>
<dbReference type="EMBL" id="CAKOFQ010006681">
    <property type="protein sequence ID" value="CAH1959168.1"/>
    <property type="molecule type" value="Genomic_DNA"/>
</dbReference>
<name>A0A9P0NWC4_ACAOB</name>
<proteinExistence type="predicted"/>
<evidence type="ECO:0000313" key="3">
    <source>
        <dbReference type="Proteomes" id="UP001152888"/>
    </source>
</evidence>
<protein>
    <submittedName>
        <fullName evidence="2">Uncharacterized protein</fullName>
    </submittedName>
</protein>